<sequence length="132" mass="14865">MIIVKTPIASQLLLLEADILLLKKIITCYATVTPRITSYKEAGSPMPIKCTNKNTPQITLSPWKSTPEVTERQILDGGEGWREYWHCEDGDEIRGVADDEDQTTQPPPCQYQPYCHLMISLMPALTHQALPL</sequence>
<protein>
    <submittedName>
        <fullName evidence="1">Uncharacterized protein</fullName>
    </submittedName>
</protein>
<keyword evidence="2" id="KW-1185">Reference proteome</keyword>
<reference evidence="1" key="1">
    <citation type="submission" date="2023-10" db="EMBL/GenBank/DDBJ databases">
        <title>Genome assemblies of two species of porcelain crab, Petrolisthes cinctipes and Petrolisthes manimaculis (Anomura: Porcellanidae).</title>
        <authorList>
            <person name="Angst P."/>
        </authorList>
    </citation>
    <scope>NUCLEOTIDE SEQUENCE</scope>
    <source>
        <strain evidence="1">PB745_01</strain>
        <tissue evidence="1">Gill</tissue>
    </source>
</reference>
<dbReference type="AlphaFoldDB" id="A0AAE1GCX2"/>
<comment type="caution">
    <text evidence="1">The sequence shown here is derived from an EMBL/GenBank/DDBJ whole genome shotgun (WGS) entry which is preliminary data.</text>
</comment>
<evidence type="ECO:0000313" key="2">
    <source>
        <dbReference type="Proteomes" id="UP001286313"/>
    </source>
</evidence>
<name>A0AAE1GCX2_PETCI</name>
<organism evidence="1 2">
    <name type="scientific">Petrolisthes cinctipes</name>
    <name type="common">Flat porcelain crab</name>
    <dbReference type="NCBI Taxonomy" id="88211"/>
    <lineage>
        <taxon>Eukaryota</taxon>
        <taxon>Metazoa</taxon>
        <taxon>Ecdysozoa</taxon>
        <taxon>Arthropoda</taxon>
        <taxon>Crustacea</taxon>
        <taxon>Multicrustacea</taxon>
        <taxon>Malacostraca</taxon>
        <taxon>Eumalacostraca</taxon>
        <taxon>Eucarida</taxon>
        <taxon>Decapoda</taxon>
        <taxon>Pleocyemata</taxon>
        <taxon>Anomura</taxon>
        <taxon>Galatheoidea</taxon>
        <taxon>Porcellanidae</taxon>
        <taxon>Petrolisthes</taxon>
    </lineage>
</organism>
<dbReference type="EMBL" id="JAWQEG010000431">
    <property type="protein sequence ID" value="KAK3890322.1"/>
    <property type="molecule type" value="Genomic_DNA"/>
</dbReference>
<gene>
    <name evidence="1" type="ORF">Pcinc_005704</name>
</gene>
<accession>A0AAE1GCX2</accession>
<proteinExistence type="predicted"/>
<evidence type="ECO:0000313" key="1">
    <source>
        <dbReference type="EMBL" id="KAK3890322.1"/>
    </source>
</evidence>
<dbReference type="Proteomes" id="UP001286313">
    <property type="component" value="Unassembled WGS sequence"/>
</dbReference>